<dbReference type="InterPro" id="IPR023271">
    <property type="entry name" value="Aquaporin-like"/>
</dbReference>
<dbReference type="EMBL" id="WUAV01000002">
    <property type="protein sequence ID" value="KAF1766701.1"/>
    <property type="molecule type" value="Genomic_DNA"/>
</dbReference>
<keyword evidence="4 7" id="KW-1133">Transmembrane helix</keyword>
<evidence type="ECO:0000256" key="2">
    <source>
        <dbReference type="ARBA" id="ARBA00006175"/>
    </source>
</evidence>
<keyword evidence="6" id="KW-0813">Transport</keyword>
<dbReference type="AlphaFoldDB" id="A0A6A5HHY0"/>
<evidence type="ECO:0000256" key="1">
    <source>
        <dbReference type="ARBA" id="ARBA00004141"/>
    </source>
</evidence>
<dbReference type="GeneID" id="9803811"/>
<evidence type="ECO:0000256" key="4">
    <source>
        <dbReference type="ARBA" id="ARBA00022989"/>
    </source>
</evidence>
<dbReference type="RefSeq" id="XP_053589923.1">
    <property type="nucleotide sequence ID" value="XM_053725729.1"/>
</dbReference>
<evidence type="ECO:0000256" key="7">
    <source>
        <dbReference type="SAM" id="Phobius"/>
    </source>
</evidence>
<protein>
    <submittedName>
        <fullName evidence="8">Uncharacterized protein</fullName>
    </submittedName>
</protein>
<keyword evidence="3 6" id="KW-0812">Transmembrane</keyword>
<proteinExistence type="inferred from homology"/>
<dbReference type="Gene3D" id="1.20.1080.10">
    <property type="entry name" value="Glycerol uptake facilitator protein"/>
    <property type="match status" value="1"/>
</dbReference>
<dbReference type="InterPro" id="IPR034294">
    <property type="entry name" value="Aquaporin_transptr"/>
</dbReference>
<comment type="subcellular location">
    <subcellularLocation>
        <location evidence="1">Membrane</location>
        <topology evidence="1">Multi-pass membrane protein</topology>
    </subcellularLocation>
</comment>
<dbReference type="SUPFAM" id="SSF81338">
    <property type="entry name" value="Aquaporin-like"/>
    <property type="match status" value="1"/>
</dbReference>
<sequence>MRTADIPDDEGSEEKKNIAKFYNLMLRPNIGELLGSFFFSFLACFAGQYQRSNDLVYPFLSGFSLYISRSLVGHLTPAHLNPAVTFLHWLRNEIPLVLAVSFCFVQLIGFLFGVSLFRSLVTQTEFNDYIVMYEIVAVEGIRKINRLQAFLLEVVLSIIFFTSHSLEDRQESTVAAAWNFAASIEHSTYHHSHVAVVAAVAYVGCFDDVGVAAVGFADNWLDSYQQMVGVDWIETEGMGRSEALRHWPFHLTKRSMEAENALNFIES</sequence>
<dbReference type="PRINTS" id="PR00783">
    <property type="entry name" value="MINTRINSICP"/>
</dbReference>
<comment type="caution">
    <text evidence="8">The sequence shown here is derived from an EMBL/GenBank/DDBJ whole genome shotgun (WGS) entry which is preliminary data.</text>
</comment>
<dbReference type="PANTHER" id="PTHR19139:SF199">
    <property type="entry name" value="MIP17260P"/>
    <property type="match status" value="1"/>
</dbReference>
<feature type="transmembrane region" description="Helical" evidence="7">
    <location>
        <begin position="96"/>
        <end position="117"/>
    </location>
</feature>
<dbReference type="Proteomes" id="UP000483820">
    <property type="component" value="Chromosome II"/>
</dbReference>
<keyword evidence="5 7" id="KW-0472">Membrane</keyword>
<dbReference type="GO" id="GO:0015250">
    <property type="term" value="F:water channel activity"/>
    <property type="evidence" value="ECO:0007669"/>
    <property type="project" value="TreeGrafter"/>
</dbReference>
<evidence type="ECO:0000256" key="5">
    <source>
        <dbReference type="ARBA" id="ARBA00023136"/>
    </source>
</evidence>
<dbReference type="Pfam" id="PF00230">
    <property type="entry name" value="MIP"/>
    <property type="match status" value="1"/>
</dbReference>
<evidence type="ECO:0000256" key="3">
    <source>
        <dbReference type="ARBA" id="ARBA00022692"/>
    </source>
</evidence>
<accession>A0A6A5HHY0</accession>
<dbReference type="InterPro" id="IPR000425">
    <property type="entry name" value="MIP"/>
</dbReference>
<reference evidence="8 9" key="1">
    <citation type="submission" date="2019-12" db="EMBL/GenBank/DDBJ databases">
        <title>Chromosome-level assembly of the Caenorhabditis remanei genome.</title>
        <authorList>
            <person name="Teterina A.A."/>
            <person name="Willis J.H."/>
            <person name="Phillips P.C."/>
        </authorList>
    </citation>
    <scope>NUCLEOTIDE SEQUENCE [LARGE SCALE GENOMIC DNA]</scope>
    <source>
        <strain evidence="8 9">PX506</strain>
        <tissue evidence="8">Whole organism</tissue>
    </source>
</reference>
<dbReference type="PANTHER" id="PTHR19139">
    <property type="entry name" value="AQUAPORIN TRANSPORTER"/>
    <property type="match status" value="1"/>
</dbReference>
<feature type="transmembrane region" description="Helical" evidence="7">
    <location>
        <begin position="30"/>
        <end position="49"/>
    </location>
</feature>
<organism evidence="8 9">
    <name type="scientific">Caenorhabditis remanei</name>
    <name type="common">Caenorhabditis vulgaris</name>
    <dbReference type="NCBI Taxonomy" id="31234"/>
    <lineage>
        <taxon>Eukaryota</taxon>
        <taxon>Metazoa</taxon>
        <taxon>Ecdysozoa</taxon>
        <taxon>Nematoda</taxon>
        <taxon>Chromadorea</taxon>
        <taxon>Rhabditida</taxon>
        <taxon>Rhabditina</taxon>
        <taxon>Rhabditomorpha</taxon>
        <taxon>Rhabditoidea</taxon>
        <taxon>Rhabditidae</taxon>
        <taxon>Peloderinae</taxon>
        <taxon>Caenorhabditis</taxon>
    </lineage>
</organism>
<comment type="similarity">
    <text evidence="2 6">Belongs to the MIP/aquaporin (TC 1.A.8) family.</text>
</comment>
<evidence type="ECO:0000313" key="8">
    <source>
        <dbReference type="EMBL" id="KAF1766701.1"/>
    </source>
</evidence>
<dbReference type="CTD" id="9803811"/>
<gene>
    <name evidence="8" type="ORF">GCK72_006659</name>
</gene>
<dbReference type="KEGG" id="crq:GCK72_006659"/>
<dbReference type="GO" id="GO:0005886">
    <property type="term" value="C:plasma membrane"/>
    <property type="evidence" value="ECO:0007669"/>
    <property type="project" value="TreeGrafter"/>
</dbReference>
<name>A0A6A5HHY0_CAERE</name>
<evidence type="ECO:0000256" key="6">
    <source>
        <dbReference type="RuleBase" id="RU000477"/>
    </source>
</evidence>
<evidence type="ECO:0000313" key="9">
    <source>
        <dbReference type="Proteomes" id="UP000483820"/>
    </source>
</evidence>